<dbReference type="PANTHER" id="PTHR31793">
    <property type="entry name" value="4-HYDROXYBENZOYL-COA THIOESTERASE FAMILY MEMBER"/>
    <property type="match status" value="1"/>
</dbReference>
<dbReference type="InterPro" id="IPR029069">
    <property type="entry name" value="HotDog_dom_sf"/>
</dbReference>
<sequence>MVTITEKVRFYETDLMGVAHHSNHIRWFECGRCAYFEAAGVDLFKLMDEGIVFPIKSVSCNYLVPIRFADVIRIETRLIKLSRAQVVFSYRLIRDYDDTVLAEGTTQNVFTHQASGKIARLSDSDFRRFQSMYEEDKKAAGNGGMSVG</sequence>
<proteinExistence type="inferred from homology"/>
<dbReference type="EMBL" id="AWXA01000007">
    <property type="protein sequence ID" value="ERT61917.1"/>
    <property type="molecule type" value="Genomic_DNA"/>
</dbReference>
<evidence type="ECO:0000313" key="4">
    <source>
        <dbReference type="Proteomes" id="UP000017090"/>
    </source>
</evidence>
<evidence type="ECO:0000256" key="1">
    <source>
        <dbReference type="ARBA" id="ARBA00005953"/>
    </source>
</evidence>
<dbReference type="GO" id="GO:0047617">
    <property type="term" value="F:fatty acyl-CoA hydrolase activity"/>
    <property type="evidence" value="ECO:0007669"/>
    <property type="project" value="TreeGrafter"/>
</dbReference>
<dbReference type="RefSeq" id="WP_023052813.1">
    <property type="nucleotide sequence ID" value="NZ_AWXA01000007.1"/>
</dbReference>
<name>U7UR47_9FIRM</name>
<accession>U7UR47</accession>
<dbReference type="InterPro" id="IPR050563">
    <property type="entry name" value="4-hydroxybenzoyl-CoA_TE"/>
</dbReference>
<dbReference type="Pfam" id="PF13279">
    <property type="entry name" value="4HBT_2"/>
    <property type="match status" value="1"/>
</dbReference>
<dbReference type="eggNOG" id="COG0824">
    <property type="taxonomic scope" value="Bacteria"/>
</dbReference>
<comment type="similarity">
    <text evidence="1">Belongs to the 4-hydroxybenzoyl-CoA thioesterase family.</text>
</comment>
<keyword evidence="2 3" id="KW-0378">Hydrolase</keyword>
<dbReference type="NCBIfam" id="TIGR00051">
    <property type="entry name" value="YbgC/FadM family acyl-CoA thioesterase"/>
    <property type="match status" value="1"/>
</dbReference>
<protein>
    <submittedName>
        <fullName evidence="3">Acyl-CoA thioester hydrolase, YbgC/YbaW family</fullName>
    </submittedName>
</protein>
<dbReference type="Gene3D" id="3.10.129.10">
    <property type="entry name" value="Hotdog Thioesterase"/>
    <property type="match status" value="1"/>
</dbReference>
<evidence type="ECO:0000313" key="3">
    <source>
        <dbReference type="EMBL" id="ERT61917.1"/>
    </source>
</evidence>
<dbReference type="PANTHER" id="PTHR31793:SF27">
    <property type="entry name" value="NOVEL THIOESTERASE SUPERFAMILY DOMAIN AND SAPOSIN A-TYPE DOMAIN CONTAINING PROTEIN (0610012H03RIK)"/>
    <property type="match status" value="1"/>
</dbReference>
<organism evidence="3 4">
    <name type="scientific">Megasphaera vaginalis</name>
    <name type="common">ex Srinivasan et al. 2021</name>
    <dbReference type="NCBI Taxonomy" id="1111454"/>
    <lineage>
        <taxon>Bacteria</taxon>
        <taxon>Bacillati</taxon>
        <taxon>Bacillota</taxon>
        <taxon>Negativicutes</taxon>
        <taxon>Veillonellales</taxon>
        <taxon>Veillonellaceae</taxon>
        <taxon>Megasphaera</taxon>
    </lineage>
</organism>
<dbReference type="AlphaFoldDB" id="U7UR47"/>
<dbReference type="Proteomes" id="UP000017090">
    <property type="component" value="Unassembled WGS sequence"/>
</dbReference>
<keyword evidence="4" id="KW-1185">Reference proteome</keyword>
<reference evidence="3 4" key="1">
    <citation type="submission" date="2013-09" db="EMBL/GenBank/DDBJ databases">
        <authorList>
            <person name="Durkin A.S."/>
            <person name="Haft D.R."/>
            <person name="McCorrison J."/>
            <person name="Torralba M."/>
            <person name="Gillis M."/>
            <person name="Haft D.H."/>
            <person name="Methe B."/>
            <person name="Sutton G."/>
            <person name="Nelson K.E."/>
        </authorList>
    </citation>
    <scope>NUCLEOTIDE SEQUENCE [LARGE SCALE GENOMIC DNA]</scope>
    <source>
        <strain evidence="3 4">BV3C16-1</strain>
    </source>
</reference>
<dbReference type="SUPFAM" id="SSF54637">
    <property type="entry name" value="Thioesterase/thiol ester dehydrase-isomerase"/>
    <property type="match status" value="1"/>
</dbReference>
<evidence type="ECO:0000256" key="2">
    <source>
        <dbReference type="ARBA" id="ARBA00022801"/>
    </source>
</evidence>
<dbReference type="PATRIC" id="fig|1111454.3.peg.333"/>
<dbReference type="OrthoDB" id="9800856at2"/>
<gene>
    <name evidence="3" type="ORF">HMPREF1250_2000</name>
</gene>
<comment type="caution">
    <text evidence="3">The sequence shown here is derived from an EMBL/GenBank/DDBJ whole genome shotgun (WGS) entry which is preliminary data.</text>
</comment>
<dbReference type="PIRSF" id="PIRSF003230">
    <property type="entry name" value="YbgC"/>
    <property type="match status" value="1"/>
</dbReference>
<dbReference type="STRING" id="1111454.HMPREF1250_2000"/>
<dbReference type="InterPro" id="IPR006684">
    <property type="entry name" value="YbgC/YbaW"/>
</dbReference>
<dbReference type="CDD" id="cd00586">
    <property type="entry name" value="4HBT"/>
    <property type="match status" value="1"/>
</dbReference>